<feature type="compositionally biased region" description="Basic and acidic residues" evidence="1">
    <location>
        <begin position="17"/>
        <end position="30"/>
    </location>
</feature>
<reference evidence="2" key="1">
    <citation type="submission" date="2014-05" db="EMBL/GenBank/DDBJ databases">
        <authorList>
            <person name="Chronopoulou M."/>
        </authorList>
    </citation>
    <scope>NUCLEOTIDE SEQUENCE</scope>
    <source>
        <tissue evidence="2">Whole organism</tissue>
    </source>
</reference>
<feature type="non-terminal residue" evidence="2">
    <location>
        <position position="1"/>
    </location>
</feature>
<dbReference type="AlphaFoldDB" id="A0A0K2TG41"/>
<organism evidence="2">
    <name type="scientific">Lepeophtheirus salmonis</name>
    <name type="common">Salmon louse</name>
    <name type="synonym">Caligus salmonis</name>
    <dbReference type="NCBI Taxonomy" id="72036"/>
    <lineage>
        <taxon>Eukaryota</taxon>
        <taxon>Metazoa</taxon>
        <taxon>Ecdysozoa</taxon>
        <taxon>Arthropoda</taxon>
        <taxon>Crustacea</taxon>
        <taxon>Multicrustacea</taxon>
        <taxon>Hexanauplia</taxon>
        <taxon>Copepoda</taxon>
        <taxon>Siphonostomatoida</taxon>
        <taxon>Caligidae</taxon>
        <taxon>Lepeophtheirus</taxon>
    </lineage>
</organism>
<evidence type="ECO:0000313" key="2">
    <source>
        <dbReference type="EMBL" id="CDW24421.1"/>
    </source>
</evidence>
<name>A0A0K2TG41_LEPSM</name>
<evidence type="ECO:0000256" key="1">
    <source>
        <dbReference type="SAM" id="MobiDB-lite"/>
    </source>
</evidence>
<proteinExistence type="predicted"/>
<dbReference type="EMBL" id="HACA01007060">
    <property type="protein sequence ID" value="CDW24421.1"/>
    <property type="molecule type" value="Transcribed_RNA"/>
</dbReference>
<accession>A0A0K2TG41</accession>
<feature type="region of interest" description="Disordered" evidence="1">
    <location>
        <begin position="1"/>
        <end position="30"/>
    </location>
</feature>
<sequence length="49" mass="6062">ETDVEGCRKRRRKTRRGERQREGEKEREREKGNNYCIFVIKASILNFYR</sequence>
<protein>
    <submittedName>
        <fullName evidence="2">Uncharacterized protein</fullName>
    </submittedName>
</protein>